<dbReference type="Proteomes" id="UP001206925">
    <property type="component" value="Unassembled WGS sequence"/>
</dbReference>
<dbReference type="InterPro" id="IPR036962">
    <property type="entry name" value="Glyco_hydro_3_N_sf"/>
</dbReference>
<dbReference type="EMBL" id="JAMZMK010008531">
    <property type="protein sequence ID" value="KAI7740033.1"/>
    <property type="molecule type" value="Genomic_DNA"/>
</dbReference>
<dbReference type="PANTHER" id="PTHR30620">
    <property type="entry name" value="PERIPLASMIC BETA-GLUCOSIDASE-RELATED"/>
    <property type="match status" value="1"/>
</dbReference>
<dbReference type="Gene3D" id="3.20.20.300">
    <property type="entry name" value="Glycoside hydrolase, family 3, N-terminal domain"/>
    <property type="match status" value="1"/>
</dbReference>
<reference evidence="2" key="1">
    <citation type="submission" date="2022-06" db="EMBL/GenBank/DDBJ databases">
        <title>Uncovering the hologenomic basis of an extraordinary plant invasion.</title>
        <authorList>
            <person name="Bieker V.C."/>
            <person name="Martin M.D."/>
            <person name="Gilbert T."/>
            <person name="Hodgins K."/>
            <person name="Battlay P."/>
            <person name="Petersen B."/>
            <person name="Wilson J."/>
        </authorList>
    </citation>
    <scope>NUCLEOTIDE SEQUENCE</scope>
    <source>
        <strain evidence="2">AA19_3_7</strain>
        <tissue evidence="2">Leaf</tissue>
    </source>
</reference>
<comment type="caution">
    <text evidence="2">The sequence shown here is derived from an EMBL/GenBank/DDBJ whole genome shotgun (WGS) entry which is preliminary data.</text>
</comment>
<dbReference type="GO" id="GO:0008422">
    <property type="term" value="F:beta-glucosidase activity"/>
    <property type="evidence" value="ECO:0007669"/>
    <property type="project" value="TreeGrafter"/>
</dbReference>
<keyword evidence="1" id="KW-0378">Hydrolase</keyword>
<dbReference type="SUPFAM" id="SSF51445">
    <property type="entry name" value="(Trans)glycosidases"/>
    <property type="match status" value="1"/>
</dbReference>
<keyword evidence="3" id="KW-1185">Reference proteome</keyword>
<name>A0AAD5CEG0_AMBAR</name>
<accession>A0AAD5CEG0</accession>
<dbReference type="GO" id="GO:0009251">
    <property type="term" value="P:glucan catabolic process"/>
    <property type="evidence" value="ECO:0007669"/>
    <property type="project" value="TreeGrafter"/>
</dbReference>
<gene>
    <name evidence="2" type="ORF">M8C21_025781</name>
</gene>
<dbReference type="InterPro" id="IPR051915">
    <property type="entry name" value="Cellulose_Degrad_GH3"/>
</dbReference>
<dbReference type="AlphaFoldDB" id="A0AAD5CEG0"/>
<evidence type="ECO:0000256" key="1">
    <source>
        <dbReference type="ARBA" id="ARBA00022801"/>
    </source>
</evidence>
<proteinExistence type="predicted"/>
<protein>
    <submittedName>
        <fullName evidence="2">Uncharacterized protein</fullName>
    </submittedName>
</protein>
<evidence type="ECO:0000313" key="2">
    <source>
        <dbReference type="EMBL" id="KAI7740033.1"/>
    </source>
</evidence>
<dbReference type="InterPro" id="IPR017853">
    <property type="entry name" value="GH"/>
</dbReference>
<sequence>MTEAEYFKFKDPKQPIGVRIKDLMKRMTLEEKIGQMTEIDKKVASNKGVCHCVEWMRECCSKTSFSKNMG</sequence>
<dbReference type="PANTHER" id="PTHR30620:SF91">
    <property type="entry name" value="BETA-GLUCOSIDASE"/>
    <property type="match status" value="1"/>
</dbReference>
<evidence type="ECO:0000313" key="3">
    <source>
        <dbReference type="Proteomes" id="UP001206925"/>
    </source>
</evidence>
<organism evidence="2 3">
    <name type="scientific">Ambrosia artemisiifolia</name>
    <name type="common">Common ragweed</name>
    <dbReference type="NCBI Taxonomy" id="4212"/>
    <lineage>
        <taxon>Eukaryota</taxon>
        <taxon>Viridiplantae</taxon>
        <taxon>Streptophyta</taxon>
        <taxon>Embryophyta</taxon>
        <taxon>Tracheophyta</taxon>
        <taxon>Spermatophyta</taxon>
        <taxon>Magnoliopsida</taxon>
        <taxon>eudicotyledons</taxon>
        <taxon>Gunneridae</taxon>
        <taxon>Pentapetalae</taxon>
        <taxon>asterids</taxon>
        <taxon>campanulids</taxon>
        <taxon>Asterales</taxon>
        <taxon>Asteraceae</taxon>
        <taxon>Asteroideae</taxon>
        <taxon>Heliantheae alliance</taxon>
        <taxon>Heliantheae</taxon>
        <taxon>Ambrosia</taxon>
    </lineage>
</organism>